<evidence type="ECO:0000256" key="3">
    <source>
        <dbReference type="ARBA" id="ARBA00022448"/>
    </source>
</evidence>
<reference evidence="13 14" key="1">
    <citation type="journal article" date="2018" name="Gigascience">
        <title>Genomes of trombidid mites reveal novel predicted allergens and laterally-transferred genes associated with secondary metabolism.</title>
        <authorList>
            <person name="Dong X."/>
            <person name="Chaisiri K."/>
            <person name="Xia D."/>
            <person name="Armstrong S.D."/>
            <person name="Fang Y."/>
            <person name="Donnelly M.J."/>
            <person name="Kadowaki T."/>
            <person name="McGarry J.W."/>
            <person name="Darby A.C."/>
            <person name="Makepeace B.L."/>
        </authorList>
    </citation>
    <scope>NUCLEOTIDE SEQUENCE [LARGE SCALE GENOMIC DNA]</scope>
    <source>
        <strain evidence="13">UoL-UT</strain>
    </source>
</reference>
<name>A0A443SDQ0_9ACAR</name>
<keyword evidence="3" id="KW-0813">Transport</keyword>
<dbReference type="InterPro" id="IPR051163">
    <property type="entry name" value="Sodium:Solute_Symporter_SSF"/>
</dbReference>
<evidence type="ECO:0000313" key="13">
    <source>
        <dbReference type="EMBL" id="RWS25644.1"/>
    </source>
</evidence>
<comment type="subcellular location">
    <subcellularLocation>
        <location evidence="1">Cell membrane</location>
        <topology evidence="1">Multi-pass membrane protein</topology>
    </subcellularLocation>
</comment>
<dbReference type="PROSITE" id="PS50283">
    <property type="entry name" value="NA_SOLUT_SYMP_3"/>
    <property type="match status" value="1"/>
</dbReference>
<dbReference type="InterPro" id="IPR001734">
    <property type="entry name" value="Na/solute_symporter"/>
</dbReference>
<comment type="caution">
    <text evidence="13">The sequence shown here is derived from an EMBL/GenBank/DDBJ whole genome shotgun (WGS) entry which is preliminary data.</text>
</comment>
<evidence type="ECO:0000256" key="8">
    <source>
        <dbReference type="ARBA" id="ARBA00023065"/>
    </source>
</evidence>
<feature type="transmembrane region" description="Helical" evidence="12">
    <location>
        <begin position="48"/>
        <end position="68"/>
    </location>
</feature>
<evidence type="ECO:0000256" key="1">
    <source>
        <dbReference type="ARBA" id="ARBA00004651"/>
    </source>
</evidence>
<evidence type="ECO:0000256" key="12">
    <source>
        <dbReference type="SAM" id="Phobius"/>
    </source>
</evidence>
<dbReference type="PANTHER" id="PTHR42985">
    <property type="entry name" value="SODIUM-COUPLED MONOCARBOXYLATE TRANSPORTER"/>
    <property type="match status" value="1"/>
</dbReference>
<proteinExistence type="inferred from homology"/>
<gene>
    <name evidence="13" type="ORF">B4U80_03524</name>
</gene>
<sequence length="123" mass="13528">MALFAVVDYLICGLMLLISLSIGIYFAYVEKKKQSSFDILLGSGNQKIIPVSLSLLASFVSSVTVLGIPAEVYTYGFHFWTIVIFFPVIIAVTANLFLPIFFELNIASVYKGKQQCGSCLKLS</sequence>
<dbReference type="VEuPathDB" id="VectorBase:LDEU006396"/>
<evidence type="ECO:0000256" key="9">
    <source>
        <dbReference type="ARBA" id="ARBA00023136"/>
    </source>
</evidence>
<evidence type="ECO:0000256" key="11">
    <source>
        <dbReference type="RuleBase" id="RU362091"/>
    </source>
</evidence>
<dbReference type="GO" id="GO:0006814">
    <property type="term" value="P:sodium ion transport"/>
    <property type="evidence" value="ECO:0007669"/>
    <property type="project" value="UniProtKB-KW"/>
</dbReference>
<evidence type="ECO:0000313" key="14">
    <source>
        <dbReference type="Proteomes" id="UP000288716"/>
    </source>
</evidence>
<evidence type="ECO:0000256" key="5">
    <source>
        <dbReference type="ARBA" id="ARBA00022692"/>
    </source>
</evidence>
<evidence type="ECO:0000256" key="10">
    <source>
        <dbReference type="ARBA" id="ARBA00023201"/>
    </source>
</evidence>
<accession>A0A443SDQ0</accession>
<keyword evidence="6 12" id="KW-1133">Transmembrane helix</keyword>
<dbReference type="EMBL" id="NCKV01003499">
    <property type="protein sequence ID" value="RWS25644.1"/>
    <property type="molecule type" value="Genomic_DNA"/>
</dbReference>
<dbReference type="Proteomes" id="UP000288716">
    <property type="component" value="Unassembled WGS sequence"/>
</dbReference>
<keyword evidence="5 12" id="KW-0812">Transmembrane</keyword>
<dbReference type="AlphaFoldDB" id="A0A443SDQ0"/>
<evidence type="ECO:0000256" key="4">
    <source>
        <dbReference type="ARBA" id="ARBA00022475"/>
    </source>
</evidence>
<dbReference type="Gene3D" id="1.20.1730.10">
    <property type="entry name" value="Sodium/glucose cotransporter"/>
    <property type="match status" value="1"/>
</dbReference>
<evidence type="ECO:0000256" key="2">
    <source>
        <dbReference type="ARBA" id="ARBA00006434"/>
    </source>
</evidence>
<protein>
    <recommendedName>
        <fullName evidence="15">Sodium-dependent multivitamin transporter-like protein</fullName>
    </recommendedName>
</protein>
<dbReference type="GO" id="GO:0015293">
    <property type="term" value="F:symporter activity"/>
    <property type="evidence" value="ECO:0007669"/>
    <property type="project" value="TreeGrafter"/>
</dbReference>
<dbReference type="Pfam" id="PF00474">
    <property type="entry name" value="SSF"/>
    <property type="match status" value="1"/>
</dbReference>
<feature type="transmembrane region" description="Helical" evidence="12">
    <location>
        <begin position="6"/>
        <end position="28"/>
    </location>
</feature>
<feature type="transmembrane region" description="Helical" evidence="12">
    <location>
        <begin position="80"/>
        <end position="102"/>
    </location>
</feature>
<evidence type="ECO:0000256" key="6">
    <source>
        <dbReference type="ARBA" id="ARBA00022989"/>
    </source>
</evidence>
<comment type="similarity">
    <text evidence="2 11">Belongs to the sodium:solute symporter (SSF) (TC 2.A.21) family.</text>
</comment>
<keyword evidence="10" id="KW-0739">Sodium transport</keyword>
<dbReference type="STRING" id="299467.A0A443SDQ0"/>
<keyword evidence="4" id="KW-1003">Cell membrane</keyword>
<dbReference type="GO" id="GO:0005886">
    <property type="term" value="C:plasma membrane"/>
    <property type="evidence" value="ECO:0007669"/>
    <property type="project" value="UniProtKB-SubCell"/>
</dbReference>
<organism evidence="13 14">
    <name type="scientific">Leptotrombidium deliense</name>
    <dbReference type="NCBI Taxonomy" id="299467"/>
    <lineage>
        <taxon>Eukaryota</taxon>
        <taxon>Metazoa</taxon>
        <taxon>Ecdysozoa</taxon>
        <taxon>Arthropoda</taxon>
        <taxon>Chelicerata</taxon>
        <taxon>Arachnida</taxon>
        <taxon>Acari</taxon>
        <taxon>Acariformes</taxon>
        <taxon>Trombidiformes</taxon>
        <taxon>Prostigmata</taxon>
        <taxon>Anystina</taxon>
        <taxon>Parasitengona</taxon>
        <taxon>Trombiculoidea</taxon>
        <taxon>Trombiculidae</taxon>
        <taxon>Leptotrombidium</taxon>
    </lineage>
</organism>
<keyword evidence="9 12" id="KW-0472">Membrane</keyword>
<keyword evidence="14" id="KW-1185">Reference proteome</keyword>
<evidence type="ECO:0008006" key="15">
    <source>
        <dbReference type="Google" id="ProtNLM"/>
    </source>
</evidence>
<keyword evidence="8" id="KW-0406">Ion transport</keyword>
<dbReference type="InterPro" id="IPR038377">
    <property type="entry name" value="Na/Glc_symporter_sf"/>
</dbReference>
<dbReference type="PANTHER" id="PTHR42985:SF40">
    <property type="entry name" value="LD47995P-RELATED"/>
    <property type="match status" value="1"/>
</dbReference>
<keyword evidence="7" id="KW-0915">Sodium</keyword>
<evidence type="ECO:0000256" key="7">
    <source>
        <dbReference type="ARBA" id="ARBA00023053"/>
    </source>
</evidence>